<dbReference type="PROSITE" id="PS00758">
    <property type="entry name" value="ARGE_DAPE_CPG2_1"/>
    <property type="match status" value="1"/>
</dbReference>
<dbReference type="Gene3D" id="1.10.150.900">
    <property type="match status" value="1"/>
</dbReference>
<dbReference type="GO" id="GO:0016787">
    <property type="term" value="F:hydrolase activity"/>
    <property type="evidence" value="ECO:0007669"/>
    <property type="project" value="UniProtKB-KW"/>
</dbReference>
<reference evidence="7 8" key="1">
    <citation type="submission" date="2016-11" db="EMBL/GenBank/DDBJ databases">
        <authorList>
            <person name="Jaros S."/>
            <person name="Januszkiewicz K."/>
            <person name="Wedrychowicz H."/>
        </authorList>
    </citation>
    <scope>NUCLEOTIDE SEQUENCE [LARGE SCALE GENOMIC DNA]</scope>
    <source>
        <strain evidence="7 8">DSM 15212</strain>
    </source>
</reference>
<dbReference type="InterPro" id="IPR001261">
    <property type="entry name" value="ArgE/DapE_CS"/>
</dbReference>
<name>A0A1M6QFW1_PARC5</name>
<dbReference type="PANTHER" id="PTHR43808">
    <property type="entry name" value="ACETYLORNITHINE DEACETYLASE"/>
    <property type="match status" value="1"/>
</dbReference>
<dbReference type="InterPro" id="IPR036264">
    <property type="entry name" value="Bact_exopeptidase_dim_dom"/>
</dbReference>
<dbReference type="Gene3D" id="3.40.630.10">
    <property type="entry name" value="Zn peptidases"/>
    <property type="match status" value="1"/>
</dbReference>
<feature type="domain" description="Peptidase M20 dimerisation" evidence="6">
    <location>
        <begin position="208"/>
        <end position="319"/>
    </location>
</feature>
<evidence type="ECO:0000256" key="1">
    <source>
        <dbReference type="ARBA" id="ARBA00001947"/>
    </source>
</evidence>
<evidence type="ECO:0000256" key="2">
    <source>
        <dbReference type="ARBA" id="ARBA00006247"/>
    </source>
</evidence>
<organism evidence="7 8">
    <name type="scientific">Paramaledivibacter caminithermalis (strain DSM 15212 / CIP 107654 / DViRD3)</name>
    <name type="common">Clostridium caminithermale</name>
    <dbReference type="NCBI Taxonomy" id="1121301"/>
    <lineage>
        <taxon>Bacteria</taxon>
        <taxon>Bacillati</taxon>
        <taxon>Bacillota</taxon>
        <taxon>Clostridia</taxon>
        <taxon>Peptostreptococcales</taxon>
        <taxon>Caminicellaceae</taxon>
        <taxon>Paramaledivibacter</taxon>
    </lineage>
</organism>
<evidence type="ECO:0000259" key="6">
    <source>
        <dbReference type="Pfam" id="PF07687"/>
    </source>
</evidence>
<dbReference type="SUPFAM" id="SSF53187">
    <property type="entry name" value="Zn-dependent exopeptidases"/>
    <property type="match status" value="1"/>
</dbReference>
<dbReference type="InterPro" id="IPR002933">
    <property type="entry name" value="Peptidase_M20"/>
</dbReference>
<protein>
    <submittedName>
        <fullName evidence="7">Acetylornithine deacetylase/Succinyl-diaminopimelate desuccinylase</fullName>
    </submittedName>
</protein>
<sequence length="437" mass="49826">MDKLELVIKELQKKVVPLLVNLIRFPTESPPSHTNEISIFIRDYMKEYGINVELQETDTKKMVNCIALLEKNTDKPIIAMHSHMDVVPALDLKQWKYPPYAGVIKEGCVWGRGALDMKGFMAIQILTMIALKKLGESLPFNLMFIATADEERGGVNATRLLIENKRDILKNVQWIISEGGCLYFLGKTLVAAVAIAEKKSYPITLRFISKNSGHAALQGDASKNIIYITSTILDMIEKYNLSQKSIKIIDEDLGISNKWDDFPYIGNGFKNILTPTKINSGIKGNIIPNTLELRLDCRLNFLQDEALFVNQLKEYFQIEGYEIEVDNRHTTCKLNNKVLITTEYKKFENIIKRTLKIPMVPVCMPFSSDLQHFRKEGINAYGFTPFLFTNDISMRYHNFNERIEIDVLKRGFEVFVKLIKTACLYDGPELKGGFTSG</sequence>
<dbReference type="AlphaFoldDB" id="A0A1M6QFW1"/>
<dbReference type="RefSeq" id="WP_073150677.1">
    <property type="nucleotide sequence ID" value="NZ_FRAG01000034.1"/>
</dbReference>
<dbReference type="InterPro" id="IPR050072">
    <property type="entry name" value="Peptidase_M20A"/>
</dbReference>
<proteinExistence type="inferred from homology"/>
<keyword evidence="3" id="KW-0479">Metal-binding</keyword>
<dbReference type="Gene3D" id="3.30.70.360">
    <property type="match status" value="1"/>
</dbReference>
<dbReference type="Pfam" id="PF07687">
    <property type="entry name" value="M20_dimer"/>
    <property type="match status" value="1"/>
</dbReference>
<evidence type="ECO:0000313" key="7">
    <source>
        <dbReference type="EMBL" id="SHK19096.1"/>
    </source>
</evidence>
<keyword evidence="5" id="KW-0862">Zinc</keyword>
<dbReference type="STRING" id="1121301.SAMN02745912_02558"/>
<dbReference type="PANTHER" id="PTHR43808:SF8">
    <property type="entry name" value="PEPTIDASE M20 DIMERISATION DOMAIN-CONTAINING PROTEIN"/>
    <property type="match status" value="1"/>
</dbReference>
<dbReference type="SUPFAM" id="SSF55031">
    <property type="entry name" value="Bacterial exopeptidase dimerisation domain"/>
    <property type="match status" value="1"/>
</dbReference>
<evidence type="ECO:0000256" key="5">
    <source>
        <dbReference type="ARBA" id="ARBA00022833"/>
    </source>
</evidence>
<dbReference type="EMBL" id="FRAG01000034">
    <property type="protein sequence ID" value="SHK19096.1"/>
    <property type="molecule type" value="Genomic_DNA"/>
</dbReference>
<accession>A0A1M6QFW1</accession>
<keyword evidence="8" id="KW-1185">Reference proteome</keyword>
<dbReference type="OrthoDB" id="9792335at2"/>
<dbReference type="Pfam" id="PF01546">
    <property type="entry name" value="Peptidase_M20"/>
    <property type="match status" value="1"/>
</dbReference>
<dbReference type="InterPro" id="IPR011650">
    <property type="entry name" value="Peptidase_M20_dimer"/>
</dbReference>
<gene>
    <name evidence="7" type="ORF">SAMN02745912_02558</name>
</gene>
<evidence type="ECO:0000256" key="3">
    <source>
        <dbReference type="ARBA" id="ARBA00022723"/>
    </source>
</evidence>
<comment type="similarity">
    <text evidence="2">Belongs to the peptidase M20A family.</text>
</comment>
<comment type="cofactor">
    <cofactor evidence="1">
        <name>Zn(2+)</name>
        <dbReference type="ChEBI" id="CHEBI:29105"/>
    </cofactor>
</comment>
<keyword evidence="4" id="KW-0378">Hydrolase</keyword>
<evidence type="ECO:0000256" key="4">
    <source>
        <dbReference type="ARBA" id="ARBA00022801"/>
    </source>
</evidence>
<dbReference type="GO" id="GO:0046872">
    <property type="term" value="F:metal ion binding"/>
    <property type="evidence" value="ECO:0007669"/>
    <property type="project" value="UniProtKB-KW"/>
</dbReference>
<dbReference type="Proteomes" id="UP000184465">
    <property type="component" value="Unassembled WGS sequence"/>
</dbReference>
<evidence type="ECO:0000313" key="8">
    <source>
        <dbReference type="Proteomes" id="UP000184465"/>
    </source>
</evidence>